<name>D8RPB6_SELML</name>
<feature type="repeat" description="PPR" evidence="2">
    <location>
        <begin position="151"/>
        <end position="185"/>
    </location>
</feature>
<evidence type="ECO:0000313" key="4">
    <source>
        <dbReference type="Proteomes" id="UP000001514"/>
    </source>
</evidence>
<dbReference type="InterPro" id="IPR011990">
    <property type="entry name" value="TPR-like_helical_dom_sf"/>
</dbReference>
<dbReference type="HOGENOM" id="CLU_002706_0_0_1"/>
<accession>D8RPB6</accession>
<dbReference type="PANTHER" id="PTHR24015">
    <property type="entry name" value="OS07G0578800 PROTEIN-RELATED"/>
    <property type="match status" value="1"/>
</dbReference>
<protein>
    <recommendedName>
        <fullName evidence="5">Pentacotripeptide-repeat region of PRORP domain-containing protein</fullName>
    </recommendedName>
</protein>
<dbReference type="GO" id="GO:0003723">
    <property type="term" value="F:RNA binding"/>
    <property type="evidence" value="ECO:0007669"/>
    <property type="project" value="InterPro"/>
</dbReference>
<evidence type="ECO:0008006" key="5">
    <source>
        <dbReference type="Google" id="ProtNLM"/>
    </source>
</evidence>
<dbReference type="Pfam" id="PF01535">
    <property type="entry name" value="PPR"/>
    <property type="match status" value="3"/>
</dbReference>
<feature type="non-terminal residue" evidence="3">
    <location>
        <position position="1"/>
    </location>
</feature>
<dbReference type="PROSITE" id="PS51375">
    <property type="entry name" value="PPR"/>
    <property type="match status" value="1"/>
</dbReference>
<dbReference type="KEGG" id="smo:SELMODRAFT_34491"/>
<dbReference type="PANTHER" id="PTHR24015:SF548">
    <property type="entry name" value="OS08G0340900 PROTEIN"/>
    <property type="match status" value="1"/>
</dbReference>
<keyword evidence="4" id="KW-1185">Reference proteome</keyword>
<proteinExistence type="predicted"/>
<dbReference type="Gene3D" id="1.25.40.10">
    <property type="entry name" value="Tetratricopeptide repeat domain"/>
    <property type="match status" value="2"/>
</dbReference>
<dbReference type="InterPro" id="IPR002885">
    <property type="entry name" value="PPR_rpt"/>
</dbReference>
<sequence>LIHSYIIDKGYGQDTFLGNLLVKMYSDCDCIQDAQAVFSSIRHKNVFSWNIMTAAFAQTRDMQKARKCFDQTPRKDAAGVPPDKITLVNILDGCAKFGALAIAKTIESGIADTEFMKDDAVVTNLINVHGKCSSVKHAIELFEGEAFLLDSVILWSSTMAALAQNDRAREAIELFHCLQLYGMEPTRITFSIVLFVCSHGGMMKRGWESFLAMQADHFLNPDVDHFVSMIDLLGRCGWLDLAFELIETMPFVPDDVAWTILLNTSKLYDESTRARLAAKHLMELGDEDSAPYVLLAGV</sequence>
<dbReference type="EMBL" id="GL377585">
    <property type="protein sequence ID" value="EFJ26011.1"/>
    <property type="molecule type" value="Genomic_DNA"/>
</dbReference>
<dbReference type="GO" id="GO:0009451">
    <property type="term" value="P:RNA modification"/>
    <property type="evidence" value="ECO:0007669"/>
    <property type="project" value="InterPro"/>
</dbReference>
<evidence type="ECO:0000256" key="1">
    <source>
        <dbReference type="ARBA" id="ARBA00022737"/>
    </source>
</evidence>
<evidence type="ECO:0000313" key="3">
    <source>
        <dbReference type="EMBL" id="EFJ26011.1"/>
    </source>
</evidence>
<feature type="non-terminal residue" evidence="3">
    <location>
        <position position="298"/>
    </location>
</feature>
<dbReference type="eggNOG" id="KOG4197">
    <property type="taxonomic scope" value="Eukaryota"/>
</dbReference>
<dbReference type="AlphaFoldDB" id="D8RPB6"/>
<keyword evidence="1" id="KW-0677">Repeat</keyword>
<gene>
    <name evidence="3" type="ORF">SELMODRAFT_34491</name>
</gene>
<reference evidence="3 4" key="1">
    <citation type="journal article" date="2011" name="Science">
        <title>The Selaginella genome identifies genetic changes associated with the evolution of vascular plants.</title>
        <authorList>
            <person name="Banks J.A."/>
            <person name="Nishiyama T."/>
            <person name="Hasebe M."/>
            <person name="Bowman J.L."/>
            <person name="Gribskov M."/>
            <person name="dePamphilis C."/>
            <person name="Albert V.A."/>
            <person name="Aono N."/>
            <person name="Aoyama T."/>
            <person name="Ambrose B.A."/>
            <person name="Ashton N.W."/>
            <person name="Axtell M.J."/>
            <person name="Barker E."/>
            <person name="Barker M.S."/>
            <person name="Bennetzen J.L."/>
            <person name="Bonawitz N.D."/>
            <person name="Chapple C."/>
            <person name="Cheng C."/>
            <person name="Correa L.G."/>
            <person name="Dacre M."/>
            <person name="DeBarry J."/>
            <person name="Dreyer I."/>
            <person name="Elias M."/>
            <person name="Engstrom E.M."/>
            <person name="Estelle M."/>
            <person name="Feng L."/>
            <person name="Finet C."/>
            <person name="Floyd S.K."/>
            <person name="Frommer W.B."/>
            <person name="Fujita T."/>
            <person name="Gramzow L."/>
            <person name="Gutensohn M."/>
            <person name="Harholt J."/>
            <person name="Hattori M."/>
            <person name="Heyl A."/>
            <person name="Hirai T."/>
            <person name="Hiwatashi Y."/>
            <person name="Ishikawa M."/>
            <person name="Iwata M."/>
            <person name="Karol K.G."/>
            <person name="Koehler B."/>
            <person name="Kolukisaoglu U."/>
            <person name="Kubo M."/>
            <person name="Kurata T."/>
            <person name="Lalonde S."/>
            <person name="Li K."/>
            <person name="Li Y."/>
            <person name="Litt A."/>
            <person name="Lyons E."/>
            <person name="Manning G."/>
            <person name="Maruyama T."/>
            <person name="Michael T.P."/>
            <person name="Mikami K."/>
            <person name="Miyazaki S."/>
            <person name="Morinaga S."/>
            <person name="Murata T."/>
            <person name="Mueller-Roeber B."/>
            <person name="Nelson D.R."/>
            <person name="Obara M."/>
            <person name="Oguri Y."/>
            <person name="Olmstead R.G."/>
            <person name="Onodera N."/>
            <person name="Petersen B.L."/>
            <person name="Pils B."/>
            <person name="Prigge M."/>
            <person name="Rensing S.A."/>
            <person name="Riano-Pachon D.M."/>
            <person name="Roberts A.W."/>
            <person name="Sato Y."/>
            <person name="Scheller H.V."/>
            <person name="Schulz B."/>
            <person name="Schulz C."/>
            <person name="Shakirov E.V."/>
            <person name="Shibagaki N."/>
            <person name="Shinohara N."/>
            <person name="Shippen D.E."/>
            <person name="Soerensen I."/>
            <person name="Sotooka R."/>
            <person name="Sugimoto N."/>
            <person name="Sugita M."/>
            <person name="Sumikawa N."/>
            <person name="Tanurdzic M."/>
            <person name="Theissen G."/>
            <person name="Ulvskov P."/>
            <person name="Wakazuki S."/>
            <person name="Weng J.K."/>
            <person name="Willats W.W."/>
            <person name="Wipf D."/>
            <person name="Wolf P.G."/>
            <person name="Yang L."/>
            <person name="Zimmer A.D."/>
            <person name="Zhu Q."/>
            <person name="Mitros T."/>
            <person name="Hellsten U."/>
            <person name="Loque D."/>
            <person name="Otillar R."/>
            <person name="Salamov A."/>
            <person name="Schmutz J."/>
            <person name="Shapiro H."/>
            <person name="Lindquist E."/>
            <person name="Lucas S."/>
            <person name="Rokhsar D."/>
            <person name="Grigoriev I.V."/>
        </authorList>
    </citation>
    <scope>NUCLEOTIDE SEQUENCE [LARGE SCALE GENOMIC DNA]</scope>
</reference>
<dbReference type="FunFam" id="1.25.40.10:FF:000158">
    <property type="entry name" value="pentatricopeptide repeat-containing protein At2g33680"/>
    <property type="match status" value="1"/>
</dbReference>
<dbReference type="Proteomes" id="UP000001514">
    <property type="component" value="Unassembled WGS sequence"/>
</dbReference>
<dbReference type="InParanoid" id="D8RPB6"/>
<dbReference type="InterPro" id="IPR046960">
    <property type="entry name" value="PPR_At4g14850-like_plant"/>
</dbReference>
<evidence type="ECO:0000256" key="2">
    <source>
        <dbReference type="PROSITE-ProRule" id="PRU00708"/>
    </source>
</evidence>
<organism evidence="4">
    <name type="scientific">Selaginella moellendorffii</name>
    <name type="common">Spikemoss</name>
    <dbReference type="NCBI Taxonomy" id="88036"/>
    <lineage>
        <taxon>Eukaryota</taxon>
        <taxon>Viridiplantae</taxon>
        <taxon>Streptophyta</taxon>
        <taxon>Embryophyta</taxon>
        <taxon>Tracheophyta</taxon>
        <taxon>Lycopodiopsida</taxon>
        <taxon>Selaginellales</taxon>
        <taxon>Selaginellaceae</taxon>
        <taxon>Selaginella</taxon>
    </lineage>
</organism>
<dbReference type="GO" id="GO:0048731">
    <property type="term" value="P:system development"/>
    <property type="evidence" value="ECO:0007669"/>
    <property type="project" value="UniProtKB-ARBA"/>
</dbReference>